<dbReference type="InterPro" id="IPR059177">
    <property type="entry name" value="GH29D-like_dom"/>
</dbReference>
<dbReference type="EMBL" id="CP146256">
    <property type="protein sequence ID" value="XAH76250.1"/>
    <property type="molecule type" value="Genomic_DNA"/>
</dbReference>
<reference evidence="2 3" key="1">
    <citation type="submission" date="2024-02" db="EMBL/GenBank/DDBJ databases">
        <title>Bacterial strain from lacustrine sediment.</title>
        <authorList>
            <person name="Petit C."/>
            <person name="Fadhlaoui K."/>
        </authorList>
    </citation>
    <scope>NUCLEOTIDE SEQUENCE [LARGE SCALE GENOMIC DNA]</scope>
    <source>
        <strain evidence="2 3">IPX-CK</strain>
    </source>
</reference>
<dbReference type="Proteomes" id="UP001451571">
    <property type="component" value="Chromosome"/>
</dbReference>
<dbReference type="InterPro" id="IPR036415">
    <property type="entry name" value="Lamin_tail_dom_sf"/>
</dbReference>
<proteinExistence type="predicted"/>
<dbReference type="RefSeq" id="WP_342759823.1">
    <property type="nucleotide sequence ID" value="NZ_CP146256.1"/>
</dbReference>
<dbReference type="GO" id="GO:0016301">
    <property type="term" value="F:kinase activity"/>
    <property type="evidence" value="ECO:0007669"/>
    <property type="project" value="UniProtKB-KW"/>
</dbReference>
<keyword evidence="2" id="KW-0418">Kinase</keyword>
<evidence type="ECO:0000313" key="2">
    <source>
        <dbReference type="EMBL" id="XAH76250.1"/>
    </source>
</evidence>
<gene>
    <name evidence="2" type="ORF">V6984_10985</name>
</gene>
<dbReference type="Pfam" id="PF13290">
    <property type="entry name" value="CHB_HEX_C_1"/>
    <property type="match status" value="1"/>
</dbReference>
<dbReference type="SUPFAM" id="SSF74853">
    <property type="entry name" value="Lamin A/C globular tail domain"/>
    <property type="match status" value="1"/>
</dbReference>
<feature type="domain" description="GH29D-like beta-sandwich" evidence="1">
    <location>
        <begin position="49"/>
        <end position="121"/>
    </location>
</feature>
<accession>A0ABZ3F3P9</accession>
<name>A0ABZ3F3P9_9FIRM</name>
<evidence type="ECO:0000259" key="1">
    <source>
        <dbReference type="Pfam" id="PF13290"/>
    </source>
</evidence>
<dbReference type="InterPro" id="IPR014867">
    <property type="entry name" value="Spore_coat_CotH_CotH2/3/7"/>
</dbReference>
<protein>
    <submittedName>
        <fullName evidence="2">CotH kinase family protein</fullName>
    </submittedName>
</protein>
<evidence type="ECO:0000313" key="3">
    <source>
        <dbReference type="Proteomes" id="UP001451571"/>
    </source>
</evidence>
<dbReference type="Pfam" id="PF08757">
    <property type="entry name" value="CotH"/>
    <property type="match status" value="1"/>
</dbReference>
<keyword evidence="2" id="KW-0808">Transferase</keyword>
<keyword evidence="3" id="KW-1185">Reference proteome</keyword>
<organism evidence="2 3">
    <name type="scientific">Kineothrix sedimenti</name>
    <dbReference type="NCBI Taxonomy" id="3123317"/>
    <lineage>
        <taxon>Bacteria</taxon>
        <taxon>Bacillati</taxon>
        <taxon>Bacillota</taxon>
        <taxon>Clostridia</taxon>
        <taxon>Lachnospirales</taxon>
        <taxon>Lachnospiraceae</taxon>
        <taxon>Kineothrix</taxon>
    </lineage>
</organism>
<sequence length="776" mass="88790">MIAVFSAALILVLILFVREDLNSERQTPEKEAFDELEEVNAGDIVLSAESGFYSEDVVLTVNMKRPGHILYTLNGSEPEEDSDDTYLYEEAIELTAGEEETVNVLKYKAVYEDGTQSETYTNTYFLGKNIDMRYDTLVMSLTAEEEDLYGYENGIFVEGKLRADWLSEHPEEALTYDTPANYNVRGRESERDVHIEIFEQDGSRIISQNGGIRISGNFTRQSEQKSFKLYARSEYDEENKFRFAFFEDLISEVDGSVIGKYKTLKIRNTGNDRSEGFIRDELGMTLAKEAGFPDTQSVRPLSVYINGVYQGLYWLHSTYDQEYFEEKYGEYEGEMVVIGDGETNMQDASDALEVECSKEYTVIYNKYSTEDLTKDAVFEELNDYIDTENYLQYFAVEVYLANRDWPYNNLKAYRYVSEDEAYEQDSVFDGRYRYLLFDVDTTMGLGSVRDTLDESQSFDTLVMLWERNYAPLFTALMEREDCRKYFASYICDLMNGAFSQENVNEVLEELNALRENEMQEYIEESVINSDLPEISQTYLDMQMDCIRAWAEVTPDNLLEGIRQLWQLGDSYSLYTSCLSGEGMKVNSLEVSEPEFTGTYLTGCDTVLTAIVPEGRVFSYWEVNGETYMEEELHIDEGMLLDGSVYVTLYTEAAGDGLIISEIKSNGKEDYIVLTNVSEEEIDTRGYFIMDKESVSHMNYLEETVLTPGESLLIGCKNYAGEDSFMNVNFNLKKGEEVILGCSGGGVQEKIKIPSLGMTDGVYRKNLTSGKWQEERG</sequence>